<keyword evidence="2" id="KW-1185">Reference proteome</keyword>
<name>A0A1I9S416_9CAUD</name>
<evidence type="ECO:0000313" key="2">
    <source>
        <dbReference type="Proteomes" id="UP000226155"/>
    </source>
</evidence>
<protein>
    <submittedName>
        <fullName evidence="1">Uncharacterized protein</fullName>
    </submittedName>
</protein>
<proteinExistence type="predicted"/>
<dbReference type="EMBL" id="KX657793">
    <property type="protein sequence ID" value="AOZ61310.1"/>
    <property type="molecule type" value="Genomic_DNA"/>
</dbReference>
<dbReference type="Proteomes" id="UP000226155">
    <property type="component" value="Segment"/>
</dbReference>
<accession>A0A1I9S416</accession>
<evidence type="ECO:0000313" key="1">
    <source>
        <dbReference type="EMBL" id="AOZ61310.1"/>
    </source>
</evidence>
<sequence length="75" mass="8570">MNEYRKTIDLDPETRSTFVELGPVPGFPPWHFAAQPARYPFPSEKAGFTFANSEKSRHPGRKVMVVTTDGKRFEL</sequence>
<reference evidence="2" key="1">
    <citation type="submission" date="2016-08" db="EMBL/GenBank/DDBJ databases">
        <authorList>
            <person name="Seilhamer J.J."/>
        </authorList>
    </citation>
    <scope>NUCLEOTIDE SEQUENCE [LARGE SCALE GENOMIC DNA]</scope>
</reference>
<organism evidence="1 2">
    <name type="scientific">Mycobacterium phage DarthPhader</name>
    <dbReference type="NCBI Taxonomy" id="1912975"/>
    <lineage>
        <taxon>Viruses</taxon>
        <taxon>Duplodnaviria</taxon>
        <taxon>Heunggongvirae</taxon>
        <taxon>Uroviricota</taxon>
        <taxon>Caudoviricetes</taxon>
        <taxon>Refugevirus</taxon>
        <taxon>Refugevirus darthphader</taxon>
    </lineage>
</organism>
<gene>
    <name evidence="1" type="ORF">SEA_DARTHPHADER_70</name>
</gene>